<dbReference type="VEuPathDB" id="TriTrypDB:LpyrH10_04_1410"/>
<evidence type="ECO:0000313" key="4">
    <source>
        <dbReference type="EMBL" id="KPA82810.1"/>
    </source>
</evidence>
<dbReference type="VEuPathDB" id="TriTrypDB:LpyrH10_04_1490"/>
<dbReference type="VEuPathDB" id="TriTrypDB:LpyrH10_04_1380"/>
<evidence type="ECO:0000313" key="12">
    <source>
        <dbReference type="EMBL" id="KPA82818.1"/>
    </source>
</evidence>
<dbReference type="GeneID" id="26902891"/>
<evidence type="ECO:0000313" key="22">
    <source>
        <dbReference type="Proteomes" id="UP000037923"/>
    </source>
</evidence>
<dbReference type="VEuPathDB" id="TriTrypDB:LpyrH10_04_1370"/>
<name>A0A0M9G5W7_LEPPY</name>
<evidence type="ECO:0000313" key="7">
    <source>
        <dbReference type="EMBL" id="KPA82813.1"/>
    </source>
</evidence>
<dbReference type="GeneID" id="26902890"/>
<dbReference type="InterPro" id="IPR029071">
    <property type="entry name" value="Ubiquitin-like_domsf"/>
</dbReference>
<dbReference type="GeneID" id="26902881"/>
<dbReference type="GeneID" id="26902893"/>
<dbReference type="RefSeq" id="XP_015661247.1">
    <property type="nucleotide sequence ID" value="XM_015799645.1"/>
</dbReference>
<evidence type="ECO:0000313" key="8">
    <source>
        <dbReference type="EMBL" id="KPA82814.1"/>
    </source>
</evidence>
<dbReference type="RefSeq" id="XP_015661264.1">
    <property type="nucleotide sequence ID" value="XM_015799662.1"/>
</dbReference>
<dbReference type="EMBL" id="LGTL01000004">
    <property type="protein sequence ID" value="KPA82817.1"/>
    <property type="molecule type" value="Genomic_DNA"/>
</dbReference>
<dbReference type="GeneID" id="26902884"/>
<dbReference type="RefSeq" id="XP_015661262.1">
    <property type="nucleotide sequence ID" value="XM_015799660.1"/>
</dbReference>
<dbReference type="GeneID" id="26902883"/>
<accession>A0A0M9G5W7</accession>
<dbReference type="EMBL" id="LGTL01000004">
    <property type="protein sequence ID" value="KPA82820.1"/>
    <property type="molecule type" value="Genomic_DNA"/>
</dbReference>
<evidence type="ECO:0000313" key="9">
    <source>
        <dbReference type="EMBL" id="KPA82815.1"/>
    </source>
</evidence>
<dbReference type="GeneID" id="26902880"/>
<comment type="caution">
    <text evidence="20">The sequence shown here is derived from an EMBL/GenBank/DDBJ whole genome shotgun (WGS) entry which is preliminary data.</text>
</comment>
<evidence type="ECO:0000313" key="10">
    <source>
        <dbReference type="EMBL" id="KPA82816.1"/>
    </source>
</evidence>
<dbReference type="VEuPathDB" id="TriTrypDB:LpyrH10_04_1420"/>
<dbReference type="RefSeq" id="XP_015661265.1">
    <property type="nucleotide sequence ID" value="XM_015799663.1"/>
</dbReference>
<reference evidence="20 22" key="1">
    <citation type="submission" date="2015-07" db="EMBL/GenBank/DDBJ databases">
        <title>High-quality genome of monoxenous trypanosomatid Leptomonas pyrrhocoris.</title>
        <authorList>
            <person name="Flegontov P."/>
            <person name="Butenko A."/>
            <person name="Firsov S."/>
            <person name="Vlcek C."/>
            <person name="Logacheva M.D."/>
            <person name="Field M."/>
            <person name="Filatov D."/>
            <person name="Flegontova O."/>
            <person name="Gerasimov E."/>
            <person name="Jackson A.P."/>
            <person name="Kelly S."/>
            <person name="Opperdoes F."/>
            <person name="O'Reilly A."/>
            <person name="Votypka J."/>
            <person name="Yurchenko V."/>
            <person name="Lukes J."/>
        </authorList>
    </citation>
    <scope>NUCLEOTIDE SEQUENCE [LARGE SCALE GENOMIC DNA]</scope>
    <source>
        <strain evidence="20">H10</strain>
    </source>
</reference>
<dbReference type="VEuPathDB" id="TriTrypDB:LpyrH10_04_1500"/>
<dbReference type="RefSeq" id="XP_015661254.1">
    <property type="nucleotide sequence ID" value="XM_015799652.1"/>
</dbReference>
<evidence type="ECO:0000313" key="11">
    <source>
        <dbReference type="EMBL" id="KPA82817.1"/>
    </source>
</evidence>
<dbReference type="SUPFAM" id="SSF54236">
    <property type="entry name" value="Ubiquitin-like"/>
    <property type="match status" value="1"/>
</dbReference>
<dbReference type="GeneID" id="26902885"/>
<dbReference type="GeneID" id="26902875"/>
<dbReference type="OrthoDB" id="273985at2759"/>
<dbReference type="VEuPathDB" id="TriTrypDB:LpyrH10_04_1340"/>
<evidence type="ECO:0000313" key="6">
    <source>
        <dbReference type="EMBL" id="KPA82812.1"/>
    </source>
</evidence>
<dbReference type="GeneID" id="26902889"/>
<evidence type="ECO:0000313" key="2">
    <source>
        <dbReference type="EMBL" id="KPA82808.1"/>
    </source>
</evidence>
<evidence type="ECO:0000313" key="3">
    <source>
        <dbReference type="EMBL" id="KPA82809.1"/>
    </source>
</evidence>
<evidence type="ECO:0000313" key="20">
    <source>
        <dbReference type="EMBL" id="KPA82826.1"/>
    </source>
</evidence>
<dbReference type="AlphaFoldDB" id="A0A0M9G5W7"/>
<dbReference type="VEuPathDB" id="TriTrypDB:LpyrH10_04_1350"/>
<organism evidence="20 22">
    <name type="scientific">Leptomonas pyrrhocoris</name>
    <name type="common">Firebug parasite</name>
    <dbReference type="NCBI Taxonomy" id="157538"/>
    <lineage>
        <taxon>Eukaryota</taxon>
        <taxon>Discoba</taxon>
        <taxon>Euglenozoa</taxon>
        <taxon>Kinetoplastea</taxon>
        <taxon>Metakinetoplastina</taxon>
        <taxon>Trypanosomatida</taxon>
        <taxon>Trypanosomatidae</taxon>
        <taxon>Leishmaniinae</taxon>
        <taxon>Leptomonas</taxon>
    </lineage>
</organism>
<dbReference type="RefSeq" id="XP_015661258.1">
    <property type="nucleotide sequence ID" value="XM_015799656.1"/>
</dbReference>
<dbReference type="Gene3D" id="3.10.20.90">
    <property type="entry name" value="Phosphatidylinositol 3-kinase Catalytic Subunit, Chain A, domain 1"/>
    <property type="match status" value="1"/>
</dbReference>
<dbReference type="GeneID" id="26902888"/>
<dbReference type="RefSeq" id="XP_015661257.1">
    <property type="nucleotide sequence ID" value="XM_015799655.1"/>
</dbReference>
<dbReference type="EMBL" id="LGTL01000004">
    <property type="protein sequence ID" value="KPA82826.1"/>
    <property type="molecule type" value="Genomic_DNA"/>
</dbReference>
<dbReference type="GeneID" id="26902879"/>
<dbReference type="GeneID" id="26902876"/>
<dbReference type="EMBL" id="LGTL01000004">
    <property type="protein sequence ID" value="KPA82823.1"/>
    <property type="molecule type" value="Genomic_DNA"/>
</dbReference>
<dbReference type="VEuPathDB" id="TriTrypDB:LpyrH10_04_1430"/>
<gene>
    <name evidence="1" type="ORF">ABB37_02584</name>
    <name evidence="2" type="ORF">ABB37_02585</name>
    <name evidence="3" type="ORF">ABB37_02586</name>
    <name evidence="4" type="ORF">ABB37_02587</name>
    <name evidence="5" type="ORF">ABB37_02588</name>
    <name evidence="6" type="ORF">ABB37_02589</name>
    <name evidence="7" type="ORF">ABB37_02590</name>
    <name evidence="8" type="ORF">ABB37_02591</name>
    <name evidence="9" type="ORF">ABB37_02592</name>
    <name evidence="10" type="ORF">ABB37_02593</name>
    <name evidence="11" type="ORF">ABB37_02594</name>
    <name evidence="12" type="ORF">ABB37_02595</name>
    <name evidence="13" type="ORF">ABB37_02596</name>
    <name evidence="14" type="ORF">ABB37_02597</name>
    <name evidence="15" type="ORF">ABB37_02598</name>
    <name evidence="16" type="ORF">ABB37_02599</name>
    <name evidence="17" type="ORF">ABB37_02600</name>
    <name evidence="18" type="ORF">ABB37_02601</name>
    <name evidence="19" type="ORF">ABB37_02602</name>
    <name evidence="20" type="ORF">ABB37_02603</name>
    <name evidence="21" type="ORF">ABB37_02604</name>
</gene>
<evidence type="ECO:0000313" key="21">
    <source>
        <dbReference type="EMBL" id="KPA82827.1"/>
    </source>
</evidence>
<dbReference type="EMBL" id="LGTL01000004">
    <property type="protein sequence ID" value="KPA82821.1"/>
    <property type="molecule type" value="Genomic_DNA"/>
</dbReference>
<dbReference type="EMBL" id="LGTL01000004">
    <property type="protein sequence ID" value="KPA82814.1"/>
    <property type="molecule type" value="Genomic_DNA"/>
</dbReference>
<dbReference type="RefSeq" id="XP_015661260.1">
    <property type="nucleotide sequence ID" value="XM_015799658.1"/>
</dbReference>
<evidence type="ECO:0000313" key="13">
    <source>
        <dbReference type="EMBL" id="KPA82819.1"/>
    </source>
</evidence>
<dbReference type="EMBL" id="LGTL01000004">
    <property type="protein sequence ID" value="KPA82815.1"/>
    <property type="molecule type" value="Genomic_DNA"/>
</dbReference>
<sequence length="105" mass="11150">MAAIHTVSANQLPVAIECNDGRLLFVNVARDATVAGLEDTVRAALNGKKLSLIIDGCTPAAGTTLRDIHESCKRADGFLYVAVRAERAMGGMVTPCFAWDGPYDL</sequence>
<dbReference type="RefSeq" id="XP_015661255.1">
    <property type="nucleotide sequence ID" value="XM_015799653.1"/>
</dbReference>
<dbReference type="GeneID" id="26902895"/>
<dbReference type="EMBL" id="LGTL01000004">
    <property type="protein sequence ID" value="KPA82812.1"/>
    <property type="molecule type" value="Genomic_DNA"/>
</dbReference>
<dbReference type="EMBL" id="LGTL01000004">
    <property type="protein sequence ID" value="KPA82811.1"/>
    <property type="molecule type" value="Genomic_DNA"/>
</dbReference>
<dbReference type="EMBL" id="LGTL01000004">
    <property type="protein sequence ID" value="KPA82808.1"/>
    <property type="molecule type" value="Genomic_DNA"/>
</dbReference>
<dbReference type="VEuPathDB" id="TriTrypDB:LpyrH10_04_1540"/>
<dbReference type="EMBL" id="LGTL01000004">
    <property type="protein sequence ID" value="KPA82813.1"/>
    <property type="molecule type" value="Genomic_DNA"/>
</dbReference>
<dbReference type="GeneID" id="26902892"/>
<dbReference type="EMBL" id="LGTL01000004">
    <property type="protein sequence ID" value="KPA82819.1"/>
    <property type="molecule type" value="Genomic_DNA"/>
</dbReference>
<dbReference type="GeneID" id="26902887"/>
<dbReference type="VEuPathDB" id="TriTrypDB:LpyrH10_04_1510"/>
<evidence type="ECO:0000313" key="15">
    <source>
        <dbReference type="EMBL" id="KPA82821.1"/>
    </source>
</evidence>
<dbReference type="VEuPathDB" id="TriTrypDB:LpyrH10_04_1440"/>
<dbReference type="RefSeq" id="XP_015661266.1">
    <property type="nucleotide sequence ID" value="XM_015799664.1"/>
</dbReference>
<dbReference type="RefSeq" id="XP_015661246.1">
    <property type="nucleotide sequence ID" value="XM_015799644.1"/>
</dbReference>
<dbReference type="EMBL" id="LGTL01000004">
    <property type="protein sequence ID" value="KPA82816.1"/>
    <property type="molecule type" value="Genomic_DNA"/>
</dbReference>
<dbReference type="VEuPathDB" id="TriTrypDB:LpyrH10_04_1530"/>
<proteinExistence type="predicted"/>
<dbReference type="Proteomes" id="UP000037923">
    <property type="component" value="Unassembled WGS sequence"/>
</dbReference>
<evidence type="ECO:0000313" key="1">
    <source>
        <dbReference type="EMBL" id="KPA82807.1"/>
    </source>
</evidence>
<dbReference type="EMBL" id="LGTL01000004">
    <property type="protein sequence ID" value="KPA82818.1"/>
    <property type="molecule type" value="Genomic_DNA"/>
</dbReference>
<dbReference type="RefSeq" id="XP_015661259.1">
    <property type="nucleotide sequence ID" value="XM_015799657.1"/>
</dbReference>
<dbReference type="EMBL" id="LGTL01000004">
    <property type="protein sequence ID" value="KPA82822.1"/>
    <property type="molecule type" value="Genomic_DNA"/>
</dbReference>
<dbReference type="GeneID" id="26902877"/>
<dbReference type="GeneID" id="26902878"/>
<dbReference type="GeneID" id="26902886"/>
<dbReference type="VEuPathDB" id="TriTrypDB:LpyrH10_04_1520"/>
<dbReference type="RefSeq" id="XP_015661261.1">
    <property type="nucleotide sequence ID" value="XM_015799659.1"/>
</dbReference>
<dbReference type="RefSeq" id="XP_015661250.1">
    <property type="nucleotide sequence ID" value="XM_015799648.1"/>
</dbReference>
<dbReference type="RefSeq" id="XP_015661256.1">
    <property type="nucleotide sequence ID" value="XM_015799654.1"/>
</dbReference>
<dbReference type="EMBL" id="LGTL01000004">
    <property type="protein sequence ID" value="KPA82810.1"/>
    <property type="molecule type" value="Genomic_DNA"/>
</dbReference>
<dbReference type="VEuPathDB" id="TriTrypDB:LpyrH10_04_1480"/>
<dbReference type="GeneID" id="26902882"/>
<dbReference type="EMBL" id="LGTL01000004">
    <property type="protein sequence ID" value="KPA82825.1"/>
    <property type="molecule type" value="Genomic_DNA"/>
</dbReference>
<evidence type="ECO:0000313" key="17">
    <source>
        <dbReference type="EMBL" id="KPA82823.1"/>
    </source>
</evidence>
<dbReference type="EMBL" id="LGTL01000004">
    <property type="protein sequence ID" value="KPA82827.1"/>
    <property type="molecule type" value="Genomic_DNA"/>
</dbReference>
<dbReference type="RefSeq" id="XP_015661252.1">
    <property type="nucleotide sequence ID" value="XM_015799650.1"/>
</dbReference>
<dbReference type="OMA" id="INGCTPA"/>
<dbReference type="EMBL" id="LGTL01000004">
    <property type="protein sequence ID" value="KPA82809.1"/>
    <property type="molecule type" value="Genomic_DNA"/>
</dbReference>
<evidence type="ECO:0000313" key="14">
    <source>
        <dbReference type="EMBL" id="KPA82820.1"/>
    </source>
</evidence>
<dbReference type="EMBL" id="LGTL01000004">
    <property type="protein sequence ID" value="KPA82824.1"/>
    <property type="molecule type" value="Genomic_DNA"/>
</dbReference>
<dbReference type="VEuPathDB" id="TriTrypDB:LpyrH10_04_1400"/>
<protein>
    <submittedName>
        <fullName evidence="20">ATG8/AUT7/APG8/PAZ2 putative (ATG8B.9)</fullName>
    </submittedName>
</protein>
<dbReference type="RefSeq" id="XP_015661253.1">
    <property type="nucleotide sequence ID" value="XM_015799651.1"/>
</dbReference>
<dbReference type="VEuPathDB" id="TriTrypDB:LpyrH10_04_1360"/>
<dbReference type="GeneID" id="26902894"/>
<dbReference type="RefSeq" id="XP_015661251.1">
    <property type="nucleotide sequence ID" value="XM_015799649.1"/>
</dbReference>
<dbReference type="RefSeq" id="XP_015661263.1">
    <property type="nucleotide sequence ID" value="XM_015799661.1"/>
</dbReference>
<dbReference type="RefSeq" id="XP_015661248.1">
    <property type="nucleotide sequence ID" value="XM_015799646.1"/>
</dbReference>
<keyword evidence="22" id="KW-1185">Reference proteome</keyword>
<dbReference type="VEuPathDB" id="TriTrypDB:LpyrH10_04_1450"/>
<dbReference type="RefSeq" id="XP_015661249.1">
    <property type="nucleotide sequence ID" value="XM_015799647.1"/>
</dbReference>
<dbReference type="VEuPathDB" id="TriTrypDB:LpyrH10_04_1390"/>
<evidence type="ECO:0000313" key="19">
    <source>
        <dbReference type="EMBL" id="KPA82825.1"/>
    </source>
</evidence>
<evidence type="ECO:0000313" key="18">
    <source>
        <dbReference type="EMBL" id="KPA82824.1"/>
    </source>
</evidence>
<evidence type="ECO:0000313" key="5">
    <source>
        <dbReference type="EMBL" id="KPA82811.1"/>
    </source>
</evidence>
<dbReference type="VEuPathDB" id="TriTrypDB:LpyrH10_04_1460"/>
<dbReference type="VEuPathDB" id="TriTrypDB:LpyrH10_04_1470"/>
<evidence type="ECO:0000313" key="16">
    <source>
        <dbReference type="EMBL" id="KPA82822.1"/>
    </source>
</evidence>
<dbReference type="EMBL" id="LGTL01000004">
    <property type="protein sequence ID" value="KPA82807.1"/>
    <property type="molecule type" value="Genomic_DNA"/>
</dbReference>